<dbReference type="AlphaFoldDB" id="A0A9X3FBN4"/>
<comment type="caution">
    <text evidence="1">The sequence shown here is derived from an EMBL/GenBank/DDBJ whole genome shotgun (WGS) entry which is preliminary data.</text>
</comment>
<dbReference type="Proteomes" id="UP001145087">
    <property type="component" value="Unassembled WGS sequence"/>
</dbReference>
<reference evidence="1" key="1">
    <citation type="submission" date="2022-11" db="EMBL/GenBank/DDBJ databases">
        <title>Marilongibacter aestuarii gen. nov., sp. nov., isolated from tidal flat sediment.</title>
        <authorList>
            <person name="Jiayan W."/>
        </authorList>
    </citation>
    <scope>NUCLEOTIDE SEQUENCE</scope>
    <source>
        <strain evidence="1">Z1-6</strain>
    </source>
</reference>
<gene>
    <name evidence="1" type="ORF">OU798_06295</name>
</gene>
<evidence type="ECO:0000313" key="1">
    <source>
        <dbReference type="EMBL" id="MCY1719945.1"/>
    </source>
</evidence>
<name>A0A9X3FBN4_9BACT</name>
<evidence type="ECO:0000313" key="2">
    <source>
        <dbReference type="Proteomes" id="UP001145087"/>
    </source>
</evidence>
<dbReference type="RefSeq" id="WP_343332278.1">
    <property type="nucleotide sequence ID" value="NZ_JAPOHD010000012.1"/>
</dbReference>
<sequence length="83" mass="9351">MKQTIKNSIKKVYSQACVYHIILQGKITLALLDSIDDMQIRENGKGEINLIGWLPDQSALIGLLNHLNEIRYGILSVKALMNE</sequence>
<accession>A0A9X3FBN4</accession>
<dbReference type="EMBL" id="JAPOHD010000012">
    <property type="protein sequence ID" value="MCY1719945.1"/>
    <property type="molecule type" value="Genomic_DNA"/>
</dbReference>
<proteinExistence type="predicted"/>
<organism evidence="1 2">
    <name type="scientific">Draconibacterium aestuarii</name>
    <dbReference type="NCBI Taxonomy" id="2998507"/>
    <lineage>
        <taxon>Bacteria</taxon>
        <taxon>Pseudomonadati</taxon>
        <taxon>Bacteroidota</taxon>
        <taxon>Bacteroidia</taxon>
        <taxon>Marinilabiliales</taxon>
        <taxon>Prolixibacteraceae</taxon>
        <taxon>Draconibacterium</taxon>
    </lineage>
</organism>
<keyword evidence="2" id="KW-1185">Reference proteome</keyword>
<protein>
    <submittedName>
        <fullName evidence="1">Uncharacterized protein</fullName>
    </submittedName>
</protein>